<proteinExistence type="predicted"/>
<dbReference type="EMBL" id="JANIBJ010000035">
    <property type="protein sequence ID" value="MCQ8105678.1"/>
    <property type="molecule type" value="Genomic_DNA"/>
</dbReference>
<evidence type="ECO:0000313" key="2">
    <source>
        <dbReference type="Proteomes" id="UP001524499"/>
    </source>
</evidence>
<dbReference type="Proteomes" id="UP001524499">
    <property type="component" value="Unassembled WGS sequence"/>
</dbReference>
<comment type="caution">
    <text evidence="1">The sequence shown here is derived from an EMBL/GenBank/DDBJ whole genome shotgun (WGS) entry which is preliminary data.</text>
</comment>
<evidence type="ECO:0000313" key="1">
    <source>
        <dbReference type="EMBL" id="MCQ8105678.1"/>
    </source>
</evidence>
<protein>
    <submittedName>
        <fullName evidence="1">Uncharacterized protein</fullName>
    </submittedName>
</protein>
<organism evidence="1 2">
    <name type="scientific">Methylomonas subterranea</name>
    <dbReference type="NCBI Taxonomy" id="2952225"/>
    <lineage>
        <taxon>Bacteria</taxon>
        <taxon>Pseudomonadati</taxon>
        <taxon>Pseudomonadota</taxon>
        <taxon>Gammaproteobacteria</taxon>
        <taxon>Methylococcales</taxon>
        <taxon>Methylococcaceae</taxon>
        <taxon>Methylomonas</taxon>
    </lineage>
</organism>
<accession>A0ABT1TKB6</accession>
<reference evidence="1 2" key="1">
    <citation type="submission" date="2022-07" db="EMBL/GenBank/DDBJ databases">
        <title>Methylomonas rivi sp. nov., Methylomonas rosea sp. nov., Methylomonas aureus sp. nov. and Methylomonas subterranea sp. nov., four novel methanotrophs isolated from a freshwater creek and the deep terrestrial subsurface.</title>
        <authorList>
            <person name="Abin C."/>
            <person name="Sankaranarayanan K."/>
            <person name="Garner C."/>
            <person name="Sindelar R."/>
            <person name="Kotary K."/>
            <person name="Garner R."/>
            <person name="Barclay S."/>
            <person name="Lawson P."/>
            <person name="Krumholz L."/>
        </authorList>
    </citation>
    <scope>NUCLEOTIDE SEQUENCE [LARGE SCALE GENOMIC DNA]</scope>
    <source>
        <strain evidence="1 2">SURF-2</strain>
    </source>
</reference>
<sequence length="178" mass="19728">MLAIRQRQPVLKPQDLLVALKIAVNSDRMMTFMELGHELSMSTSEVHAATRRAEMSHLIIREFGQLRAIRLSLQEFILHGVKYVFPGVQGTVTRGMLTGIAAPPLNKFFPQNEILGAVWPDPQGEERGLSIQPLYPSVPAAARADSRLYEILVIVDALRAGAARDREIATSELMSRLG</sequence>
<gene>
    <name evidence="1" type="ORF">NP590_16315</name>
</gene>
<name>A0ABT1TKB6_9GAMM</name>
<dbReference type="RefSeq" id="WP_256603695.1">
    <property type="nucleotide sequence ID" value="NZ_JANIBJ010000035.1"/>
</dbReference>
<keyword evidence="2" id="KW-1185">Reference proteome</keyword>